<dbReference type="Pfam" id="PF07690">
    <property type="entry name" value="MFS_1"/>
    <property type="match status" value="2"/>
</dbReference>
<keyword evidence="5 7" id="KW-0472">Membrane</keyword>
<evidence type="ECO:0000256" key="4">
    <source>
        <dbReference type="ARBA" id="ARBA00022989"/>
    </source>
</evidence>
<keyword evidence="3 7" id="KW-0812">Transmembrane</keyword>
<evidence type="ECO:0000256" key="3">
    <source>
        <dbReference type="ARBA" id="ARBA00022692"/>
    </source>
</evidence>
<feature type="transmembrane region" description="Helical" evidence="7">
    <location>
        <begin position="549"/>
        <end position="570"/>
    </location>
</feature>
<dbReference type="PANTHER" id="PTHR23511:SF35">
    <property type="entry name" value="MAJOR FACILITATOR SUPERFAMILY (MFS) PROFILE DOMAIN-CONTAINING PROTEIN"/>
    <property type="match status" value="1"/>
</dbReference>
<dbReference type="InterPro" id="IPR036259">
    <property type="entry name" value="MFS_trans_sf"/>
</dbReference>
<comment type="caution">
    <text evidence="9">The sequence shown here is derived from an EMBL/GenBank/DDBJ whole genome shotgun (WGS) entry which is preliminary data.</text>
</comment>
<feature type="transmembrane region" description="Helical" evidence="7">
    <location>
        <begin position="172"/>
        <end position="195"/>
    </location>
</feature>
<dbReference type="CDD" id="cd06174">
    <property type="entry name" value="MFS"/>
    <property type="match status" value="1"/>
</dbReference>
<dbReference type="SUPFAM" id="SSF103473">
    <property type="entry name" value="MFS general substrate transporter"/>
    <property type="match status" value="2"/>
</dbReference>
<evidence type="ECO:0000313" key="9">
    <source>
        <dbReference type="EMBL" id="KOB78282.1"/>
    </source>
</evidence>
<feature type="domain" description="Major facilitator superfamily (MFS) profile" evidence="8">
    <location>
        <begin position="400"/>
        <end position="725"/>
    </location>
</feature>
<evidence type="ECO:0000256" key="5">
    <source>
        <dbReference type="ARBA" id="ARBA00023136"/>
    </source>
</evidence>
<feature type="non-terminal residue" evidence="9">
    <location>
        <position position="725"/>
    </location>
</feature>
<name>A0A0L7LS59_OPEBR</name>
<evidence type="ECO:0000256" key="2">
    <source>
        <dbReference type="ARBA" id="ARBA00022448"/>
    </source>
</evidence>
<dbReference type="Gene3D" id="1.20.1250.20">
    <property type="entry name" value="MFS general substrate transporter like domains"/>
    <property type="match status" value="2"/>
</dbReference>
<feature type="transmembrane region" description="Helical" evidence="7">
    <location>
        <begin position="515"/>
        <end position="537"/>
    </location>
</feature>
<gene>
    <name evidence="9" type="ORF">OBRU01_02650</name>
</gene>
<dbReference type="AlphaFoldDB" id="A0A0L7LS59"/>
<evidence type="ECO:0000256" key="7">
    <source>
        <dbReference type="SAM" id="Phobius"/>
    </source>
</evidence>
<feature type="transmembrane region" description="Helical" evidence="7">
    <location>
        <begin position="116"/>
        <end position="137"/>
    </location>
</feature>
<feature type="transmembrane region" description="Helical" evidence="7">
    <location>
        <begin position="434"/>
        <end position="454"/>
    </location>
</feature>
<feature type="transmembrane region" description="Helical" evidence="7">
    <location>
        <begin position="376"/>
        <end position="396"/>
    </location>
</feature>
<accession>A0A0L7LS59</accession>
<feature type="region of interest" description="Disordered" evidence="6">
    <location>
        <begin position="1"/>
        <end position="26"/>
    </location>
</feature>
<dbReference type="PANTHER" id="PTHR23511">
    <property type="entry name" value="SYNAPTIC VESICLE GLYCOPROTEIN 2"/>
    <property type="match status" value="1"/>
</dbReference>
<proteinExistence type="predicted"/>
<dbReference type="EMBL" id="JTDY01000209">
    <property type="protein sequence ID" value="KOB78282.1"/>
    <property type="molecule type" value="Genomic_DNA"/>
</dbReference>
<dbReference type="PROSITE" id="PS50850">
    <property type="entry name" value="MFS"/>
    <property type="match status" value="1"/>
</dbReference>
<feature type="transmembrane region" description="Helical" evidence="7">
    <location>
        <begin position="590"/>
        <end position="609"/>
    </location>
</feature>
<feature type="transmembrane region" description="Helical" evidence="7">
    <location>
        <begin position="402"/>
        <end position="422"/>
    </location>
</feature>
<keyword evidence="10" id="KW-1185">Reference proteome</keyword>
<evidence type="ECO:0000259" key="8">
    <source>
        <dbReference type="PROSITE" id="PS50850"/>
    </source>
</evidence>
<protein>
    <submittedName>
        <fullName evidence="9">Putative SV2-like protein 1</fullName>
    </submittedName>
</protein>
<comment type="subcellular location">
    <subcellularLocation>
        <location evidence="1">Membrane</location>
        <topology evidence="1">Multi-pass membrane protein</topology>
    </subcellularLocation>
</comment>
<evidence type="ECO:0000256" key="6">
    <source>
        <dbReference type="SAM" id="MobiDB-lite"/>
    </source>
</evidence>
<organism evidence="9 10">
    <name type="scientific">Operophtera brumata</name>
    <name type="common">Winter moth</name>
    <name type="synonym">Phalaena brumata</name>
    <dbReference type="NCBI Taxonomy" id="104452"/>
    <lineage>
        <taxon>Eukaryota</taxon>
        <taxon>Metazoa</taxon>
        <taxon>Ecdysozoa</taxon>
        <taxon>Arthropoda</taxon>
        <taxon>Hexapoda</taxon>
        <taxon>Insecta</taxon>
        <taxon>Pterygota</taxon>
        <taxon>Neoptera</taxon>
        <taxon>Endopterygota</taxon>
        <taxon>Lepidoptera</taxon>
        <taxon>Glossata</taxon>
        <taxon>Ditrysia</taxon>
        <taxon>Geometroidea</taxon>
        <taxon>Geometridae</taxon>
        <taxon>Larentiinae</taxon>
        <taxon>Operophtera</taxon>
    </lineage>
</organism>
<feature type="transmembrane region" description="Helical" evidence="7">
    <location>
        <begin position="207"/>
        <end position="229"/>
    </location>
</feature>
<feature type="transmembrane region" description="Helical" evidence="7">
    <location>
        <begin position="249"/>
        <end position="268"/>
    </location>
</feature>
<dbReference type="InterPro" id="IPR011701">
    <property type="entry name" value="MFS"/>
</dbReference>
<evidence type="ECO:0000256" key="1">
    <source>
        <dbReference type="ARBA" id="ARBA00004141"/>
    </source>
</evidence>
<keyword evidence="2" id="KW-0813">Transport</keyword>
<dbReference type="STRING" id="104452.A0A0L7LS59"/>
<keyword evidence="4 7" id="KW-1133">Transmembrane helix</keyword>
<reference evidence="9 10" key="1">
    <citation type="journal article" date="2015" name="Genome Biol. Evol.">
        <title>The genome of winter moth (Operophtera brumata) provides a genomic perspective on sexual dimorphism and phenology.</title>
        <authorList>
            <person name="Derks M.F."/>
            <person name="Smit S."/>
            <person name="Salis L."/>
            <person name="Schijlen E."/>
            <person name="Bossers A."/>
            <person name="Mateman C."/>
            <person name="Pijl A.S."/>
            <person name="de Ridder D."/>
            <person name="Groenen M.A."/>
            <person name="Visser M.E."/>
            <person name="Megens H.J."/>
        </authorList>
    </citation>
    <scope>NUCLEOTIDE SEQUENCE [LARGE SCALE GENOMIC DNA]</scope>
    <source>
        <strain evidence="9">WM2013NL</strain>
        <tissue evidence="9">Head and thorax</tissue>
    </source>
</reference>
<feature type="transmembrane region" description="Helical" evidence="7">
    <location>
        <begin position="149"/>
        <end position="166"/>
    </location>
</feature>
<evidence type="ECO:0000313" key="10">
    <source>
        <dbReference type="Proteomes" id="UP000037510"/>
    </source>
</evidence>
<sequence>MRVNRSYNVTECERDDKKRSVTTSDDVPDEKVYTYDEAIDLAECERDDKKRSVTTSDDVPDEKVYTYDEAIDLAGNGFYSISLLATLSMASLAMGCDMFGFSVIVTGATCEFNLDIAQTSLLLSMSFIGPIVMAYPWGYISDTQGRRKSLLISLWASFLVSSISAFSPNWMVMAVLKFISTSFSSCAQSATYTLLGESCPQRVRDGYMLIMTSMLDFVLSFYIGIGYGILNLDFSYDLGFINFTPWRLLTLVLASTLGVAAFGIHFFYESPKFLLNAGHDERVLDILKQIHRRNGGVKSYPVHVPLWRSPWEQIVPLFKPPMLWRSNSYFIWFPFLAQKFVEGMSSTNDDQETGLCNMIVNTGSNSTQNATHRKRTLMITILLLSSICGIGAALIADNIISFVMFFGQLANELVIGIIYAFIVDLYPTGMAACLGTMVARLGALSGVNLLGTFVMSHCSVTFIVCSVLMIGIIVMSYPWGYLSDTRGRKLVLMCAMCGSFISAAFSSLAPNWQVLAALRFISSAMSSAAESATYALLGECCSSKVRARYMLLMTSALMLTPTIYYVAGYLIMKLDFSVTFLGLDYRPWRLLTLIMALPLGVGALMLHFYHESPKFLVNVGRDEEAIKVLKKMHVANGQSDKDFSVKHVYLDEGSKEEVGVFSLRSLWTQIAPLFRPPLLNNSFAIMLPTIFNLFFTSYATSAADAGFCDLFKKSTNGTESASESE</sequence>
<feature type="transmembrane region" description="Helical" evidence="7">
    <location>
        <begin position="490"/>
        <end position="509"/>
    </location>
</feature>
<dbReference type="InterPro" id="IPR020846">
    <property type="entry name" value="MFS_dom"/>
</dbReference>
<feature type="transmembrane region" description="Helical" evidence="7">
    <location>
        <begin position="83"/>
        <end position="104"/>
    </location>
</feature>
<dbReference type="Proteomes" id="UP000037510">
    <property type="component" value="Unassembled WGS sequence"/>
</dbReference>
<feature type="transmembrane region" description="Helical" evidence="7">
    <location>
        <begin position="460"/>
        <end position="478"/>
    </location>
</feature>
<dbReference type="GO" id="GO:0016020">
    <property type="term" value="C:membrane"/>
    <property type="evidence" value="ECO:0007669"/>
    <property type="project" value="UniProtKB-SubCell"/>
</dbReference>
<dbReference type="GO" id="GO:0022857">
    <property type="term" value="F:transmembrane transporter activity"/>
    <property type="evidence" value="ECO:0007669"/>
    <property type="project" value="InterPro"/>
</dbReference>